<accession>A0AAE0EYA4</accession>
<reference evidence="2 3" key="1">
    <citation type="journal article" date="2015" name="Genome Biol. Evol.">
        <title>Comparative Genomics of a Bacterivorous Green Alga Reveals Evolutionary Causalities and Consequences of Phago-Mixotrophic Mode of Nutrition.</title>
        <authorList>
            <person name="Burns J.A."/>
            <person name="Paasch A."/>
            <person name="Narechania A."/>
            <person name="Kim E."/>
        </authorList>
    </citation>
    <scope>NUCLEOTIDE SEQUENCE [LARGE SCALE GENOMIC DNA]</scope>
    <source>
        <strain evidence="2 3">PLY_AMNH</strain>
    </source>
</reference>
<dbReference type="EMBL" id="LGRX02030853">
    <property type="protein sequence ID" value="KAK3245241.1"/>
    <property type="molecule type" value="Genomic_DNA"/>
</dbReference>
<feature type="region of interest" description="Disordered" evidence="1">
    <location>
        <begin position="1"/>
        <end position="33"/>
    </location>
</feature>
<dbReference type="AlphaFoldDB" id="A0AAE0EYA4"/>
<feature type="compositionally biased region" description="Low complexity" evidence="1">
    <location>
        <begin position="14"/>
        <end position="30"/>
    </location>
</feature>
<dbReference type="Proteomes" id="UP001190700">
    <property type="component" value="Unassembled WGS sequence"/>
</dbReference>
<name>A0AAE0EYA4_9CHLO</name>
<evidence type="ECO:0000313" key="3">
    <source>
        <dbReference type="Proteomes" id="UP001190700"/>
    </source>
</evidence>
<protein>
    <submittedName>
        <fullName evidence="2">Uncharacterized protein</fullName>
    </submittedName>
</protein>
<sequence>MEAVSGEGSEGVKGKVVVEGPEGPGAVEAVGGEGSEGVKGKVVVEGCMAVVEGCMAVVEGGSGPEEDICMTVMTI</sequence>
<comment type="caution">
    <text evidence="2">The sequence shown here is derived from an EMBL/GenBank/DDBJ whole genome shotgun (WGS) entry which is preliminary data.</text>
</comment>
<evidence type="ECO:0000256" key="1">
    <source>
        <dbReference type="SAM" id="MobiDB-lite"/>
    </source>
</evidence>
<organism evidence="2 3">
    <name type="scientific">Cymbomonas tetramitiformis</name>
    <dbReference type="NCBI Taxonomy" id="36881"/>
    <lineage>
        <taxon>Eukaryota</taxon>
        <taxon>Viridiplantae</taxon>
        <taxon>Chlorophyta</taxon>
        <taxon>Pyramimonadophyceae</taxon>
        <taxon>Pyramimonadales</taxon>
        <taxon>Pyramimonadaceae</taxon>
        <taxon>Cymbomonas</taxon>
    </lineage>
</organism>
<evidence type="ECO:0000313" key="2">
    <source>
        <dbReference type="EMBL" id="KAK3245241.1"/>
    </source>
</evidence>
<proteinExistence type="predicted"/>
<keyword evidence="3" id="KW-1185">Reference proteome</keyword>
<gene>
    <name evidence="2" type="ORF">CYMTET_45182</name>
</gene>